<sequence>MTVSSILPDKSILVGNIIRHVFNLSKKQLECFMNIVEMENSGTCILNLVDVMDSERSIIQKNLKVLMKKGLVERKSVTLTEFKERCTLNNREDISPKTNKGYLYIYSPLSSKELTSKIESILSRWNTTISEYFSTLQK</sequence>
<gene>
    <name evidence="1" type="ORF">NEF87_004499</name>
</gene>
<dbReference type="SUPFAM" id="SSF46785">
    <property type="entry name" value="Winged helix' DNA-binding domain"/>
    <property type="match status" value="1"/>
</dbReference>
<protein>
    <recommendedName>
        <fullName evidence="3">MarR family transcriptional regulator</fullName>
    </recommendedName>
</protein>
<dbReference type="Gene3D" id="1.10.10.10">
    <property type="entry name" value="Winged helix-like DNA-binding domain superfamily/Winged helix DNA-binding domain"/>
    <property type="match status" value="1"/>
</dbReference>
<proteinExistence type="predicted"/>
<organism evidence="1 2">
    <name type="scientific">Candidatus Lokiarchaeum ossiferum</name>
    <dbReference type="NCBI Taxonomy" id="2951803"/>
    <lineage>
        <taxon>Archaea</taxon>
        <taxon>Promethearchaeati</taxon>
        <taxon>Promethearchaeota</taxon>
        <taxon>Promethearchaeia</taxon>
        <taxon>Promethearchaeales</taxon>
        <taxon>Promethearchaeaceae</taxon>
        <taxon>Candidatus Lokiarchaeum</taxon>
    </lineage>
</organism>
<keyword evidence="2" id="KW-1185">Reference proteome</keyword>
<evidence type="ECO:0008006" key="3">
    <source>
        <dbReference type="Google" id="ProtNLM"/>
    </source>
</evidence>
<evidence type="ECO:0000313" key="2">
    <source>
        <dbReference type="Proteomes" id="UP001208689"/>
    </source>
</evidence>
<reference evidence="1" key="1">
    <citation type="submission" date="2022-09" db="EMBL/GenBank/DDBJ databases">
        <title>Actin cytoskeleton and complex cell architecture in an #Asgard archaeon.</title>
        <authorList>
            <person name="Ponce Toledo R.I."/>
            <person name="Schleper C."/>
            <person name="Rodrigues Oliveira T."/>
            <person name="Wollweber F."/>
            <person name="Xu J."/>
            <person name="Rittmann S."/>
            <person name="Klingl A."/>
            <person name="Pilhofer M."/>
        </authorList>
    </citation>
    <scope>NUCLEOTIDE SEQUENCE</scope>
    <source>
        <strain evidence="1">B-35</strain>
    </source>
</reference>
<accession>A0ABY6I067</accession>
<dbReference type="InterPro" id="IPR036388">
    <property type="entry name" value="WH-like_DNA-bd_sf"/>
</dbReference>
<name>A0ABY6I067_9ARCH</name>
<evidence type="ECO:0000313" key="1">
    <source>
        <dbReference type="EMBL" id="UYP48214.1"/>
    </source>
</evidence>
<dbReference type="InterPro" id="IPR036390">
    <property type="entry name" value="WH_DNA-bd_sf"/>
</dbReference>
<dbReference type="EMBL" id="CP104013">
    <property type="protein sequence ID" value="UYP48214.1"/>
    <property type="molecule type" value="Genomic_DNA"/>
</dbReference>
<dbReference type="Proteomes" id="UP001208689">
    <property type="component" value="Chromosome"/>
</dbReference>